<keyword evidence="9" id="KW-1185">Reference proteome</keyword>
<feature type="compositionally biased region" description="Low complexity" evidence="5">
    <location>
        <begin position="18"/>
        <end position="34"/>
    </location>
</feature>
<dbReference type="EMBL" id="JAUIZM010000011">
    <property type="protein sequence ID" value="KAK1358410.1"/>
    <property type="molecule type" value="Genomic_DNA"/>
</dbReference>
<reference evidence="8" key="1">
    <citation type="submission" date="2023-02" db="EMBL/GenBank/DDBJ databases">
        <title>Genome of toxic invasive species Heracleum sosnowskyi carries increased number of genes despite the absence of recent whole-genome duplications.</title>
        <authorList>
            <person name="Schelkunov M."/>
            <person name="Shtratnikova V."/>
            <person name="Makarenko M."/>
            <person name="Klepikova A."/>
            <person name="Omelchenko D."/>
            <person name="Novikova G."/>
            <person name="Obukhova E."/>
            <person name="Bogdanov V."/>
            <person name="Penin A."/>
            <person name="Logacheva M."/>
        </authorList>
    </citation>
    <scope>NUCLEOTIDE SEQUENCE</scope>
    <source>
        <strain evidence="8">Hsosn_3</strain>
        <tissue evidence="8">Leaf</tissue>
    </source>
</reference>
<evidence type="ECO:0000256" key="4">
    <source>
        <dbReference type="ARBA" id="ARBA00023136"/>
    </source>
</evidence>
<organism evidence="8 9">
    <name type="scientific">Heracleum sosnowskyi</name>
    <dbReference type="NCBI Taxonomy" id="360622"/>
    <lineage>
        <taxon>Eukaryota</taxon>
        <taxon>Viridiplantae</taxon>
        <taxon>Streptophyta</taxon>
        <taxon>Embryophyta</taxon>
        <taxon>Tracheophyta</taxon>
        <taxon>Spermatophyta</taxon>
        <taxon>Magnoliopsida</taxon>
        <taxon>eudicotyledons</taxon>
        <taxon>Gunneridae</taxon>
        <taxon>Pentapetalae</taxon>
        <taxon>asterids</taxon>
        <taxon>campanulids</taxon>
        <taxon>Apiales</taxon>
        <taxon>Apiaceae</taxon>
        <taxon>Apioideae</taxon>
        <taxon>apioid superclade</taxon>
        <taxon>Tordylieae</taxon>
        <taxon>Tordyliinae</taxon>
        <taxon>Heracleum</taxon>
    </lineage>
</organism>
<feature type="transmembrane region" description="Helical" evidence="6">
    <location>
        <begin position="64"/>
        <end position="89"/>
    </location>
</feature>
<evidence type="ECO:0000313" key="8">
    <source>
        <dbReference type="EMBL" id="KAK1358410.1"/>
    </source>
</evidence>
<dbReference type="Gene3D" id="2.60.40.1820">
    <property type="match status" value="1"/>
</dbReference>
<reference evidence="8" key="2">
    <citation type="submission" date="2023-05" db="EMBL/GenBank/DDBJ databases">
        <authorList>
            <person name="Schelkunov M.I."/>
        </authorList>
    </citation>
    <scope>NUCLEOTIDE SEQUENCE</scope>
    <source>
        <strain evidence="8">Hsosn_3</strain>
        <tissue evidence="8">Leaf</tissue>
    </source>
</reference>
<dbReference type="PANTHER" id="PTHR31234:SF2">
    <property type="entry name" value="OS05G0199100 PROTEIN"/>
    <property type="match status" value="1"/>
</dbReference>
<evidence type="ECO:0000256" key="1">
    <source>
        <dbReference type="ARBA" id="ARBA00004167"/>
    </source>
</evidence>
<evidence type="ECO:0000256" key="6">
    <source>
        <dbReference type="SAM" id="Phobius"/>
    </source>
</evidence>
<dbReference type="GO" id="GO:0098542">
    <property type="term" value="P:defense response to other organism"/>
    <property type="evidence" value="ECO:0007669"/>
    <property type="project" value="InterPro"/>
</dbReference>
<feature type="region of interest" description="Disordered" evidence="5">
    <location>
        <begin position="1"/>
        <end position="34"/>
    </location>
</feature>
<name>A0AAD8M1H2_9APIA</name>
<keyword evidence="4 6" id="KW-0472">Membrane</keyword>
<dbReference type="InterPro" id="IPR044839">
    <property type="entry name" value="NDR1-like"/>
</dbReference>
<proteinExistence type="predicted"/>
<dbReference type="InterPro" id="IPR004864">
    <property type="entry name" value="LEA_2"/>
</dbReference>
<keyword evidence="3 6" id="KW-1133">Transmembrane helix</keyword>
<dbReference type="PANTHER" id="PTHR31234">
    <property type="entry name" value="LATE EMBRYOGENESIS ABUNDANT (LEA) HYDROXYPROLINE-RICH GLYCOPROTEIN FAMILY"/>
    <property type="match status" value="1"/>
</dbReference>
<comment type="caution">
    <text evidence="8">The sequence shown here is derived from an EMBL/GenBank/DDBJ whole genome shotgun (WGS) entry which is preliminary data.</text>
</comment>
<dbReference type="Pfam" id="PF03168">
    <property type="entry name" value="LEA_2"/>
    <property type="match status" value="1"/>
</dbReference>
<evidence type="ECO:0000256" key="5">
    <source>
        <dbReference type="SAM" id="MobiDB-lite"/>
    </source>
</evidence>
<sequence length="254" mass="27610">MTDRVFPSKPSTTTNGVPSATKTTAATNPPFPATKAQVYNANRPAYRPQPYHDRRRRSFCCSCFLWTTLFLIILIVLAAAAGGVLYLLYRPHRPSYTLTSLKITQFNLTRSSHLSSKFTLVVTSRNPNKKITFIYNPIKVIITSNGVNLGDGEFPAFTHGGKNTTVLKAALTSGGESVDGAVLKGKKSLPLRIELDTKVKVKIGGMKSKKVGIRVNCSGIKANLPTGKSPTVAATANAKCDVDLRIKIWKWTVG</sequence>
<dbReference type="AlphaFoldDB" id="A0AAD8M1H2"/>
<dbReference type="Proteomes" id="UP001237642">
    <property type="component" value="Unassembled WGS sequence"/>
</dbReference>
<evidence type="ECO:0000256" key="3">
    <source>
        <dbReference type="ARBA" id="ARBA00022989"/>
    </source>
</evidence>
<dbReference type="GO" id="GO:0005886">
    <property type="term" value="C:plasma membrane"/>
    <property type="evidence" value="ECO:0007669"/>
    <property type="project" value="TreeGrafter"/>
</dbReference>
<keyword evidence="2 6" id="KW-0812">Transmembrane</keyword>
<accession>A0AAD8M1H2</accession>
<gene>
    <name evidence="8" type="ORF">POM88_051666</name>
</gene>
<evidence type="ECO:0000256" key="2">
    <source>
        <dbReference type="ARBA" id="ARBA00022692"/>
    </source>
</evidence>
<evidence type="ECO:0000259" key="7">
    <source>
        <dbReference type="Pfam" id="PF03168"/>
    </source>
</evidence>
<evidence type="ECO:0000313" key="9">
    <source>
        <dbReference type="Proteomes" id="UP001237642"/>
    </source>
</evidence>
<protein>
    <submittedName>
        <fullName evidence="8">Harpin-induced 1</fullName>
    </submittedName>
</protein>
<comment type="subcellular location">
    <subcellularLocation>
        <location evidence="1">Membrane</location>
        <topology evidence="1">Single-pass membrane protein</topology>
    </subcellularLocation>
</comment>
<feature type="domain" description="Late embryogenesis abundant protein LEA-2 subgroup" evidence="7">
    <location>
        <begin position="122"/>
        <end position="217"/>
    </location>
</feature>